<protein>
    <submittedName>
        <fullName evidence="4">DUF4232 domain-containing protein</fullName>
    </submittedName>
</protein>
<organism evidence="4 5">
    <name type="scientific">Microbacterium plantarum</name>
    <dbReference type="NCBI Taxonomy" id="1816425"/>
    <lineage>
        <taxon>Bacteria</taxon>
        <taxon>Bacillati</taxon>
        <taxon>Actinomycetota</taxon>
        <taxon>Actinomycetes</taxon>
        <taxon>Micrococcales</taxon>
        <taxon>Microbacteriaceae</taxon>
        <taxon>Microbacterium</taxon>
    </lineage>
</organism>
<evidence type="ECO:0000256" key="1">
    <source>
        <dbReference type="SAM" id="MobiDB-lite"/>
    </source>
</evidence>
<evidence type="ECO:0000259" key="3">
    <source>
        <dbReference type="Pfam" id="PF14016"/>
    </source>
</evidence>
<feature type="region of interest" description="Disordered" evidence="1">
    <location>
        <begin position="219"/>
        <end position="243"/>
    </location>
</feature>
<keyword evidence="2" id="KW-0472">Membrane</keyword>
<dbReference type="Proteomes" id="UP001589643">
    <property type="component" value="Unassembled WGS sequence"/>
</dbReference>
<comment type="caution">
    <text evidence="4">The sequence shown here is derived from an EMBL/GenBank/DDBJ whole genome shotgun (WGS) entry which is preliminary data.</text>
</comment>
<evidence type="ECO:0000313" key="4">
    <source>
        <dbReference type="EMBL" id="MFB8891412.1"/>
    </source>
</evidence>
<sequence length="384" mass="39322">MTRRLVAAGGLTAALWAAVALTRWGFSRIPSGAAQLANLVPPVVPAGLMWGDSGPWLVLSVAIGAVAVGLVFLWVTALVHTRSSLLLAAWFAAVAAGALVGLALDLGAAWSSLAMFGPRGLVVGEFGAAAASGALWGLAVGWLPGLVARTRGVRTWDARMPADVVTPRSRPLLWIGSAAAVATIAAAGLGAGSDAARTAAINDDVAAQQEAEAAVTFGAMPDPAAPGVPVSETSGTSAPTDPRWCTEDRAMVLKGEPDAATGHRGMPIRLMNFSEESCVIEGYPDVAFGDQNEHLLTVELTPGSSFMAQDPRPERIEVPAGGYAVAFLGWDAASTHGALVTKRVYAAASPGMTRGSWPIDLDIVEGSTVAVTAWKLDTTPTGQG</sequence>
<dbReference type="EMBL" id="JBHLHV010000001">
    <property type="protein sequence ID" value="MFB8891412.1"/>
    <property type="molecule type" value="Genomic_DNA"/>
</dbReference>
<keyword evidence="2" id="KW-0812">Transmembrane</keyword>
<feature type="transmembrane region" description="Helical" evidence="2">
    <location>
        <begin position="171"/>
        <end position="192"/>
    </location>
</feature>
<feature type="transmembrane region" description="Helical" evidence="2">
    <location>
        <begin position="126"/>
        <end position="150"/>
    </location>
</feature>
<evidence type="ECO:0000313" key="5">
    <source>
        <dbReference type="Proteomes" id="UP001589643"/>
    </source>
</evidence>
<feature type="transmembrane region" description="Helical" evidence="2">
    <location>
        <begin position="56"/>
        <end position="78"/>
    </location>
</feature>
<dbReference type="RefSeq" id="WP_378715643.1">
    <property type="nucleotide sequence ID" value="NZ_JBHLHV010000001.1"/>
</dbReference>
<dbReference type="Pfam" id="PF14016">
    <property type="entry name" value="DUF4232"/>
    <property type="match status" value="1"/>
</dbReference>
<feature type="transmembrane region" description="Helical" evidence="2">
    <location>
        <begin position="85"/>
        <end position="106"/>
    </location>
</feature>
<name>A0ABV5ENN4_9MICO</name>
<feature type="domain" description="DUF4232" evidence="3">
    <location>
        <begin position="253"/>
        <end position="374"/>
    </location>
</feature>
<accession>A0ABV5ENN4</accession>
<keyword evidence="5" id="KW-1185">Reference proteome</keyword>
<keyword evidence="2" id="KW-1133">Transmembrane helix</keyword>
<evidence type="ECO:0000256" key="2">
    <source>
        <dbReference type="SAM" id="Phobius"/>
    </source>
</evidence>
<proteinExistence type="predicted"/>
<dbReference type="InterPro" id="IPR025326">
    <property type="entry name" value="DUF4232"/>
</dbReference>
<gene>
    <name evidence="4" type="ORF">AB7P39_01005</name>
</gene>
<reference evidence="4 5" key="1">
    <citation type="submission" date="2024-08" db="EMBL/GenBank/DDBJ databases">
        <title>Heavy metals resistant antinobacteria isolated from wastewater.</title>
        <authorList>
            <person name="Roman Ponce B."/>
            <person name="Blanco Mercado M.A."/>
            <person name="Avila Aldana I.N."/>
            <person name="Morales Arrieta S."/>
        </authorList>
    </citation>
    <scope>NUCLEOTIDE SEQUENCE [LARGE SCALE GENOMIC DNA]</scope>
    <source>
        <strain evidence="5">sma-1</strain>
    </source>
</reference>